<evidence type="ECO:0000313" key="1">
    <source>
        <dbReference type="EMBL" id="RAJ94589.1"/>
    </source>
</evidence>
<reference evidence="1 2" key="1">
    <citation type="submission" date="2018-06" db="EMBL/GenBank/DDBJ databases">
        <title>Genomic Encyclopedia of Archaeal and Bacterial Type Strains, Phase II (KMG-II): from individual species to whole genera.</title>
        <authorList>
            <person name="Goeker M."/>
        </authorList>
    </citation>
    <scope>NUCLEOTIDE SEQUENCE [LARGE SCALE GENOMIC DNA]</scope>
    <source>
        <strain evidence="1 2">DSM 21851</strain>
    </source>
</reference>
<proteinExistence type="predicted"/>
<comment type="caution">
    <text evidence="1">The sequence shown here is derived from an EMBL/GenBank/DDBJ whole genome shotgun (WGS) entry which is preliminary data.</text>
</comment>
<dbReference type="AlphaFoldDB" id="A0A327WRF8"/>
<name>A0A327WRF8_LARAB</name>
<dbReference type="RefSeq" id="WP_111630457.1">
    <property type="nucleotide sequence ID" value="NZ_QLMC01000005.1"/>
</dbReference>
<evidence type="ECO:0000313" key="2">
    <source>
        <dbReference type="Proteomes" id="UP000248790"/>
    </source>
</evidence>
<organism evidence="1 2">
    <name type="scientific">Larkinella arboricola</name>
    <dbReference type="NCBI Taxonomy" id="643671"/>
    <lineage>
        <taxon>Bacteria</taxon>
        <taxon>Pseudomonadati</taxon>
        <taxon>Bacteroidota</taxon>
        <taxon>Cytophagia</taxon>
        <taxon>Cytophagales</taxon>
        <taxon>Spirosomataceae</taxon>
        <taxon>Larkinella</taxon>
    </lineage>
</organism>
<dbReference type="EMBL" id="QLMC01000005">
    <property type="protein sequence ID" value="RAJ94589.1"/>
    <property type="molecule type" value="Genomic_DNA"/>
</dbReference>
<keyword evidence="2" id="KW-1185">Reference proteome</keyword>
<protein>
    <submittedName>
        <fullName evidence="1">Uncharacterized protein</fullName>
    </submittedName>
</protein>
<dbReference type="Proteomes" id="UP000248790">
    <property type="component" value="Unassembled WGS sequence"/>
</dbReference>
<gene>
    <name evidence="1" type="ORF">LX87_04476</name>
</gene>
<sequence length="79" mass="9643">MWYFTVRQNDLSNEQYQLLQKKAKLTEVEIFNEPYDNLCLFEVEREEYSQFVDTLDLEGLRYEVVSERPSRQQLLEGMR</sequence>
<dbReference type="OrthoDB" id="963084at2"/>
<accession>A0A327WRF8</accession>